<protein>
    <submittedName>
        <fullName evidence="14">ATPase components of ABC transporter</fullName>
    </submittedName>
</protein>
<dbReference type="SMART" id="SM00382">
    <property type="entry name" value="AAA"/>
    <property type="match status" value="2"/>
</dbReference>
<dbReference type="FunFam" id="3.40.50.300:FF:000011">
    <property type="entry name" value="Putative ABC transporter ATP-binding component"/>
    <property type="match status" value="1"/>
</dbReference>
<dbReference type="GO" id="GO:0016887">
    <property type="term" value="F:ATP hydrolysis activity"/>
    <property type="evidence" value="ECO:0007669"/>
    <property type="project" value="InterPro"/>
</dbReference>
<dbReference type="InterPro" id="IPR017871">
    <property type="entry name" value="ABC_transporter-like_CS"/>
</dbReference>
<dbReference type="AlphaFoldDB" id="A0A090Q3Z2"/>
<proteinExistence type="inferred from homology"/>
<evidence type="ECO:0000256" key="1">
    <source>
        <dbReference type="ARBA" id="ARBA00005868"/>
    </source>
</evidence>
<evidence type="ECO:0000256" key="5">
    <source>
        <dbReference type="ARBA" id="ARBA00022737"/>
    </source>
</evidence>
<dbReference type="PROSITE" id="PS00211">
    <property type="entry name" value="ABC_TRANSPORTER_1"/>
    <property type="match status" value="1"/>
</dbReference>
<keyword evidence="15" id="KW-1185">Reference proteome</keyword>
<evidence type="ECO:0000313" key="15">
    <source>
        <dbReference type="Proteomes" id="UP000029221"/>
    </source>
</evidence>
<dbReference type="GO" id="GO:0019843">
    <property type="term" value="F:rRNA binding"/>
    <property type="evidence" value="ECO:0007669"/>
    <property type="project" value="UniProtKB-KW"/>
</dbReference>
<evidence type="ECO:0000256" key="9">
    <source>
        <dbReference type="ARBA" id="ARBA00022845"/>
    </source>
</evidence>
<organism evidence="14 15">
    <name type="scientific">Nonlabens tegetincola</name>
    <dbReference type="NCBI Taxonomy" id="323273"/>
    <lineage>
        <taxon>Bacteria</taxon>
        <taxon>Pseudomonadati</taxon>
        <taxon>Bacteroidota</taxon>
        <taxon>Flavobacteriia</taxon>
        <taxon>Flavobacteriales</taxon>
        <taxon>Flavobacteriaceae</taxon>
        <taxon>Nonlabens</taxon>
    </lineage>
</organism>
<dbReference type="STRING" id="319236.BST91_08030"/>
<keyword evidence="4" id="KW-0699">rRNA-binding</keyword>
<name>A0A090Q3Z2_9FLAO</name>
<dbReference type="CDD" id="cd03221">
    <property type="entry name" value="ABCF_EF-3"/>
    <property type="match status" value="2"/>
</dbReference>
<evidence type="ECO:0000256" key="8">
    <source>
        <dbReference type="ARBA" id="ARBA00022840"/>
    </source>
</evidence>
<dbReference type="SUPFAM" id="SSF52540">
    <property type="entry name" value="P-loop containing nucleoside triphosphate hydrolases"/>
    <property type="match status" value="2"/>
</dbReference>
<evidence type="ECO:0000259" key="13">
    <source>
        <dbReference type="PROSITE" id="PS50893"/>
    </source>
</evidence>
<sequence length="628" mass="72583">MNYITVENVSRAYGERVLFENISLGINQGQKIGFVAKNGLGKTSLLNIIARQEQPDKGQVNYRNGLKTAFLSQEPNLSGEITIEQAILESDIPTIRITNEYEKALQNPEDTENLQKCMDAMDAANAWDFETKYTQILAKLKLNDLDQKIKKLSGGQKKRVAMAIALLSDPQLLILDEPTNHLDLEMIEWLEEFFKQEDYTLLMVTHDRYFLDRVCNEIIELDQGNLYTYKGNYGYYVEKKQERLDLEQTTQEKAQQLFKKELNWMRRQPKARTTKSKSRIDDFYKIKEVAHKRRKDHNVELEINMQRLGTKVVELHKISKSFGDKRIFNEFSYNFKRGERVGIIGKNGTGKSTFLNMLTGNLPTDSGKVVIGETVKIGYYTQAGINIKPGQKVIDVIKEYGEYIPLNKGKIISASQLLERFLFDNKKKHDFVEKLSGGERKRLYLCTILIQNPNFLILDEPTNDLDIPTLNVLENFLMDYPGCILVVSHDRYFMDKIVDHLFVFNPSGTITDFPGNYSDFRTYVGSTDIELDKEKKESEPALIKETSTRSNTENSKGPSREQQKQLSRLENKIKKLEEQKQRLQNSFLDPEITPESMTANSIELEKIKEELEEIEMEWLELSEEISSM</sequence>
<dbReference type="InterPro" id="IPR003593">
    <property type="entry name" value="AAA+_ATPase"/>
</dbReference>
<dbReference type="InterPro" id="IPR003439">
    <property type="entry name" value="ABC_transporter-like_ATP-bd"/>
</dbReference>
<dbReference type="InterPro" id="IPR037118">
    <property type="entry name" value="Val-tRNA_synth_C_sf"/>
</dbReference>
<dbReference type="PANTHER" id="PTHR42855:SF1">
    <property type="entry name" value="ABC TRANSPORTER DOMAIN-CONTAINING PROTEIN"/>
    <property type="match status" value="1"/>
</dbReference>
<dbReference type="EMBL" id="BBML01000002">
    <property type="protein sequence ID" value="GAK96448.1"/>
    <property type="molecule type" value="Genomic_DNA"/>
</dbReference>
<reference evidence="14" key="1">
    <citation type="journal article" date="2014" name="Genome Announc.">
        <title>Draft Genome Sequences of Marine Flavobacterium Nonlabens Strains NR17, NR24, NR27, NR32, NR33, and Ara13.</title>
        <authorList>
            <person name="Nakanishi M."/>
            <person name="Meirelles P."/>
            <person name="Suzuki R."/>
            <person name="Takatani N."/>
            <person name="Mino S."/>
            <person name="Suda W."/>
            <person name="Oshima K."/>
            <person name="Hattori M."/>
            <person name="Ohkuma M."/>
            <person name="Hosokawa M."/>
            <person name="Miyashita K."/>
            <person name="Thompson F.L."/>
            <person name="Niwa A."/>
            <person name="Sawabe T."/>
            <person name="Sawabe T."/>
        </authorList>
    </citation>
    <scope>NUCLEOTIDE SEQUENCE [LARGE SCALE GENOMIC DNA]</scope>
    <source>
        <strain evidence="14">JCM 19294</strain>
    </source>
</reference>
<evidence type="ECO:0000256" key="7">
    <source>
        <dbReference type="ARBA" id="ARBA00022801"/>
    </source>
</evidence>
<feature type="compositionally biased region" description="Polar residues" evidence="12">
    <location>
        <begin position="548"/>
        <end position="557"/>
    </location>
</feature>
<keyword evidence="2" id="KW-0963">Cytoplasm</keyword>
<dbReference type="Pfam" id="PF16326">
    <property type="entry name" value="ABC_tran_CTD"/>
    <property type="match status" value="1"/>
</dbReference>
<keyword evidence="9" id="KW-0810">Translation regulation</keyword>
<keyword evidence="6" id="KW-0547">Nucleotide-binding</keyword>
<evidence type="ECO:0000256" key="12">
    <source>
        <dbReference type="SAM" id="MobiDB-lite"/>
    </source>
</evidence>
<dbReference type="InterPro" id="IPR027417">
    <property type="entry name" value="P-loop_NTPase"/>
</dbReference>
<dbReference type="FunFam" id="3.40.50.300:FF:000183">
    <property type="entry name" value="ABC transporter ATP-binding protein yjjK"/>
    <property type="match status" value="1"/>
</dbReference>
<dbReference type="Pfam" id="PF12848">
    <property type="entry name" value="ABC_tran_Xtn"/>
    <property type="match status" value="1"/>
</dbReference>
<dbReference type="InterPro" id="IPR032524">
    <property type="entry name" value="ABC_tran_C"/>
</dbReference>
<dbReference type="GO" id="GO:0003677">
    <property type="term" value="F:DNA binding"/>
    <property type="evidence" value="ECO:0007669"/>
    <property type="project" value="InterPro"/>
</dbReference>
<dbReference type="GO" id="GO:0005524">
    <property type="term" value="F:ATP binding"/>
    <property type="evidence" value="ECO:0007669"/>
    <property type="project" value="UniProtKB-KW"/>
</dbReference>
<evidence type="ECO:0000256" key="4">
    <source>
        <dbReference type="ARBA" id="ARBA00022730"/>
    </source>
</evidence>
<dbReference type="GO" id="GO:0000049">
    <property type="term" value="F:tRNA binding"/>
    <property type="evidence" value="ECO:0007669"/>
    <property type="project" value="UniProtKB-KW"/>
</dbReference>
<feature type="domain" description="ABC transporter" evidence="13">
    <location>
        <begin position="4"/>
        <end position="248"/>
    </location>
</feature>
<comment type="similarity">
    <text evidence="1">Belongs to the ABC transporter superfamily. ABCF family. Translational throttle EttA subfamily.</text>
</comment>
<evidence type="ECO:0000256" key="6">
    <source>
        <dbReference type="ARBA" id="ARBA00022741"/>
    </source>
</evidence>
<dbReference type="Proteomes" id="UP000029221">
    <property type="component" value="Unassembled WGS sequence"/>
</dbReference>
<dbReference type="RefSeq" id="WP_042277748.1">
    <property type="nucleotide sequence ID" value="NZ_BBML01000002.1"/>
</dbReference>
<dbReference type="InterPro" id="IPR051309">
    <property type="entry name" value="ABCF_ATPase"/>
</dbReference>
<dbReference type="GO" id="GO:0006417">
    <property type="term" value="P:regulation of translation"/>
    <property type="evidence" value="ECO:0007669"/>
    <property type="project" value="UniProtKB-KW"/>
</dbReference>
<evidence type="ECO:0000256" key="2">
    <source>
        <dbReference type="ARBA" id="ARBA00022490"/>
    </source>
</evidence>
<dbReference type="Pfam" id="PF00005">
    <property type="entry name" value="ABC_tran"/>
    <property type="match status" value="2"/>
</dbReference>
<keyword evidence="11" id="KW-0648">Protein biosynthesis</keyword>
<dbReference type="Gene3D" id="1.10.287.380">
    <property type="entry name" value="Valyl-tRNA synthetase, C-terminal domain"/>
    <property type="match status" value="1"/>
</dbReference>
<keyword evidence="10" id="KW-0694">RNA-binding</keyword>
<dbReference type="GO" id="GO:0006412">
    <property type="term" value="P:translation"/>
    <property type="evidence" value="ECO:0007669"/>
    <property type="project" value="UniProtKB-KW"/>
</dbReference>
<evidence type="ECO:0000256" key="10">
    <source>
        <dbReference type="ARBA" id="ARBA00022884"/>
    </source>
</evidence>
<gene>
    <name evidence="14" type="ORF">JCM19294_1961</name>
</gene>
<dbReference type="PROSITE" id="PS50893">
    <property type="entry name" value="ABC_TRANSPORTER_2"/>
    <property type="match status" value="2"/>
</dbReference>
<feature type="domain" description="ABC transporter" evidence="13">
    <location>
        <begin position="313"/>
        <end position="531"/>
    </location>
</feature>
<keyword evidence="8" id="KW-0067">ATP-binding</keyword>
<keyword evidence="3" id="KW-0820">tRNA-binding</keyword>
<evidence type="ECO:0000256" key="3">
    <source>
        <dbReference type="ARBA" id="ARBA00022555"/>
    </source>
</evidence>
<accession>A0A090Q3Z2</accession>
<dbReference type="InterPro" id="IPR032781">
    <property type="entry name" value="ABC_tran_Xtn"/>
</dbReference>
<evidence type="ECO:0000256" key="11">
    <source>
        <dbReference type="ARBA" id="ARBA00022917"/>
    </source>
</evidence>
<dbReference type="eggNOG" id="COG0488">
    <property type="taxonomic scope" value="Bacteria"/>
</dbReference>
<comment type="caution">
    <text evidence="14">The sequence shown here is derived from an EMBL/GenBank/DDBJ whole genome shotgun (WGS) entry which is preliminary data.</text>
</comment>
<feature type="region of interest" description="Disordered" evidence="12">
    <location>
        <begin position="534"/>
        <end position="565"/>
    </location>
</feature>
<dbReference type="PANTHER" id="PTHR42855">
    <property type="entry name" value="ABC TRANSPORTER ATP-BINDING SUBUNIT"/>
    <property type="match status" value="1"/>
</dbReference>
<keyword evidence="7" id="KW-0378">Hydrolase</keyword>
<evidence type="ECO:0000313" key="14">
    <source>
        <dbReference type="EMBL" id="GAK96448.1"/>
    </source>
</evidence>
<dbReference type="Gene3D" id="3.40.50.300">
    <property type="entry name" value="P-loop containing nucleotide triphosphate hydrolases"/>
    <property type="match status" value="2"/>
</dbReference>
<keyword evidence="5" id="KW-0677">Repeat</keyword>